<proteinExistence type="predicted"/>
<dbReference type="RefSeq" id="WP_188693858.1">
    <property type="nucleotide sequence ID" value="NZ_BMIR01000010.1"/>
</dbReference>
<evidence type="ECO:0000313" key="1">
    <source>
        <dbReference type="EMBL" id="GGE43573.1"/>
    </source>
</evidence>
<keyword evidence="2" id="KW-1185">Reference proteome</keyword>
<evidence type="ECO:0008006" key="3">
    <source>
        <dbReference type="Google" id="ProtNLM"/>
    </source>
</evidence>
<dbReference type="Proteomes" id="UP000628775">
    <property type="component" value="Unassembled WGS sequence"/>
</dbReference>
<sequence>MELLNKDAVDYSRLRDWEIEALKLFDRKMTDKAHRFPCIPATQGYQLNHLRYGFASEPRTMHAAADLAALLKAFTLYSHQFGNYTSLIVFFETPPTLHANSTIEDFEQLFWKLLQNVSELDEKEWPEAIPINPSDPLWEFCFHGERYFMYGASPAHIKRKSRHFPYFMLAITPRWVLNAFNSHPEHAVKIKKQIRKRLNTYDAIPPHPALNQYGDESNLEWMQYFLRDDERNLTKCPFHQAFQKPEQKK</sequence>
<dbReference type="EMBL" id="BMIR01000010">
    <property type="protein sequence ID" value="GGE43573.1"/>
    <property type="molecule type" value="Genomic_DNA"/>
</dbReference>
<name>A0A8J2YHQ9_9BACL</name>
<dbReference type="PANTHER" id="PTHR40045">
    <property type="entry name" value="YCGG FAMILY PROTEIN"/>
    <property type="match status" value="1"/>
</dbReference>
<dbReference type="Pfam" id="PF08892">
    <property type="entry name" value="YqcI_YcgG"/>
    <property type="match status" value="1"/>
</dbReference>
<protein>
    <recommendedName>
        <fullName evidence="3">YqcI/YcgG family protein</fullName>
    </recommendedName>
</protein>
<accession>A0A8J2YHQ9</accession>
<reference evidence="1" key="2">
    <citation type="submission" date="2020-09" db="EMBL/GenBank/DDBJ databases">
        <authorList>
            <person name="Sun Q."/>
            <person name="Zhou Y."/>
        </authorList>
    </citation>
    <scope>NUCLEOTIDE SEQUENCE</scope>
    <source>
        <strain evidence="1">CGMCC 1.15371</strain>
    </source>
</reference>
<gene>
    <name evidence="1" type="ORF">GCM10011391_22910</name>
</gene>
<organism evidence="1 2">
    <name type="scientific">Pullulanibacillus camelliae</name>
    <dbReference type="NCBI Taxonomy" id="1707096"/>
    <lineage>
        <taxon>Bacteria</taxon>
        <taxon>Bacillati</taxon>
        <taxon>Bacillota</taxon>
        <taxon>Bacilli</taxon>
        <taxon>Bacillales</taxon>
        <taxon>Sporolactobacillaceae</taxon>
        <taxon>Pullulanibacillus</taxon>
    </lineage>
</organism>
<dbReference type="PANTHER" id="PTHR40045:SF1">
    <property type="entry name" value="YQCI_YCGG FAMILY PROTEIN"/>
    <property type="match status" value="1"/>
</dbReference>
<dbReference type="InterPro" id="IPR014988">
    <property type="entry name" value="Uncharacterised_YqcI/YcgG"/>
</dbReference>
<comment type="caution">
    <text evidence="1">The sequence shown here is derived from an EMBL/GenBank/DDBJ whole genome shotgun (WGS) entry which is preliminary data.</text>
</comment>
<dbReference type="AlphaFoldDB" id="A0A8J2YHQ9"/>
<reference evidence="1" key="1">
    <citation type="journal article" date="2014" name="Int. J. Syst. Evol. Microbiol.">
        <title>Complete genome sequence of Corynebacterium casei LMG S-19264T (=DSM 44701T), isolated from a smear-ripened cheese.</title>
        <authorList>
            <consortium name="US DOE Joint Genome Institute (JGI-PGF)"/>
            <person name="Walter F."/>
            <person name="Albersmeier A."/>
            <person name="Kalinowski J."/>
            <person name="Ruckert C."/>
        </authorList>
    </citation>
    <scope>NUCLEOTIDE SEQUENCE</scope>
    <source>
        <strain evidence="1">CGMCC 1.15371</strain>
    </source>
</reference>
<evidence type="ECO:0000313" key="2">
    <source>
        <dbReference type="Proteomes" id="UP000628775"/>
    </source>
</evidence>